<dbReference type="Proteomes" id="UP000193136">
    <property type="component" value="Unassembled WGS sequence"/>
</dbReference>
<accession>A0A1X0Y3E6</accession>
<gene>
    <name evidence="1" type="ORF">B5V00_09930</name>
</gene>
<dbReference type="STRING" id="1969733.B5V00_09930"/>
<reference evidence="1 2" key="1">
    <citation type="submission" date="2017-03" db="EMBL/GenBank/DDBJ databases">
        <title>Genome sequence of Geothermobacter sp. EPR-M, Deep-Sea Iron Reducer.</title>
        <authorList>
            <person name="Tully B."/>
            <person name="Savalia P."/>
            <person name="Abuyen K."/>
            <person name="Baughan C."/>
            <person name="Romero E."/>
            <person name="Ronkowski C."/>
            <person name="Torres B."/>
            <person name="Tremblay J."/>
            <person name="Trujillo A."/>
            <person name="Tyler M."/>
            <person name="Perez-Rodriguez I."/>
            <person name="Amend J."/>
        </authorList>
    </citation>
    <scope>NUCLEOTIDE SEQUENCE [LARGE SCALE GENOMIC DNA]</scope>
    <source>
        <strain evidence="1 2">EPR-M</strain>
    </source>
</reference>
<protein>
    <submittedName>
        <fullName evidence="1">Uncharacterized protein</fullName>
    </submittedName>
</protein>
<keyword evidence="2" id="KW-1185">Reference proteome</keyword>
<sequence length="178" mass="19853">MFQWDEKRLRLNIPARQVLRLERSLSDVQVSLPGLEPQLATAYICVFQVTGGLRVAIILHLHEACRLAIYLNREGPLGKDEACRVLGEANHFAETLGFMLGNLDFVRMPEPDRDRFWQSLPLMRGVPTPTGMASDVDGKAADSGGAPGTPLQKGWTVAEMKIKRRNFIENLGRLLGML</sequence>
<comment type="caution">
    <text evidence="1">The sequence shown here is derived from an EMBL/GenBank/DDBJ whole genome shotgun (WGS) entry which is preliminary data.</text>
</comment>
<organism evidence="1 2">
    <name type="scientific">Geothermobacter hydrogeniphilus</name>
    <dbReference type="NCBI Taxonomy" id="1969733"/>
    <lineage>
        <taxon>Bacteria</taxon>
        <taxon>Pseudomonadati</taxon>
        <taxon>Thermodesulfobacteriota</taxon>
        <taxon>Desulfuromonadia</taxon>
        <taxon>Desulfuromonadales</taxon>
        <taxon>Geothermobacteraceae</taxon>
        <taxon>Geothermobacter</taxon>
    </lineage>
</organism>
<name>A0A1X0Y3E6_9BACT</name>
<evidence type="ECO:0000313" key="2">
    <source>
        <dbReference type="Proteomes" id="UP000193136"/>
    </source>
</evidence>
<proteinExistence type="predicted"/>
<dbReference type="AlphaFoldDB" id="A0A1X0Y3E6"/>
<evidence type="ECO:0000313" key="1">
    <source>
        <dbReference type="EMBL" id="ORJ59592.1"/>
    </source>
</evidence>
<dbReference type="EMBL" id="NAAD01000011">
    <property type="protein sequence ID" value="ORJ59592.1"/>
    <property type="molecule type" value="Genomic_DNA"/>
</dbReference>